<evidence type="ECO:0000313" key="6">
    <source>
        <dbReference type="EMBL" id="OHT10134.1"/>
    </source>
</evidence>
<evidence type="ECO:0000256" key="3">
    <source>
        <dbReference type="ARBA" id="ARBA00022833"/>
    </source>
</evidence>
<evidence type="ECO:0000313" key="7">
    <source>
        <dbReference type="Proteomes" id="UP000179807"/>
    </source>
</evidence>
<gene>
    <name evidence="6" type="ORF">TRFO_20674</name>
</gene>
<dbReference type="Pfam" id="PF02207">
    <property type="entry name" value="zf-UBR"/>
    <property type="match status" value="1"/>
</dbReference>
<evidence type="ECO:0000256" key="2">
    <source>
        <dbReference type="ARBA" id="ARBA00022771"/>
    </source>
</evidence>
<dbReference type="CDD" id="cd19671">
    <property type="entry name" value="UBR-box_UBR4_5_6_7"/>
    <property type="match status" value="1"/>
</dbReference>
<keyword evidence="7" id="KW-1185">Reference proteome</keyword>
<reference evidence="6" key="1">
    <citation type="submission" date="2016-10" db="EMBL/GenBank/DDBJ databases">
        <authorList>
            <person name="Benchimol M."/>
            <person name="Almeida L.G."/>
            <person name="Vasconcelos A.T."/>
            <person name="Perreira-Neves A."/>
            <person name="Rosa I.A."/>
            <person name="Tasca T."/>
            <person name="Bogo M.R."/>
            <person name="de Souza W."/>
        </authorList>
    </citation>
    <scope>NUCLEOTIDE SEQUENCE [LARGE SCALE GENOMIC DNA]</scope>
    <source>
        <strain evidence="6">K</strain>
    </source>
</reference>
<dbReference type="AlphaFoldDB" id="A0A1J4KKC7"/>
<dbReference type="OrthoDB" id="30336at2759"/>
<keyword evidence="2" id="KW-0863">Zinc-finger</keyword>
<evidence type="ECO:0000256" key="4">
    <source>
        <dbReference type="PROSITE-ProRule" id="PRU00508"/>
    </source>
</evidence>
<dbReference type="EMBL" id="MLAK01000620">
    <property type="protein sequence ID" value="OHT10134.1"/>
    <property type="molecule type" value="Genomic_DNA"/>
</dbReference>
<name>A0A1J4KKC7_9EUKA</name>
<dbReference type="Proteomes" id="UP000179807">
    <property type="component" value="Unassembled WGS sequence"/>
</dbReference>
<keyword evidence="3" id="KW-0862">Zinc</keyword>
<dbReference type="GO" id="GO:0008270">
    <property type="term" value="F:zinc ion binding"/>
    <property type="evidence" value="ECO:0007669"/>
    <property type="project" value="UniProtKB-KW"/>
</dbReference>
<dbReference type="PROSITE" id="PS51157">
    <property type="entry name" value="ZF_UBR"/>
    <property type="match status" value="2"/>
</dbReference>
<feature type="zinc finger region" description="UBR-type" evidence="4">
    <location>
        <begin position="100"/>
        <end position="171"/>
    </location>
</feature>
<accession>A0A1J4KKC7</accession>
<dbReference type="PANTHER" id="PTHR21725:SF1">
    <property type="entry name" value="E3 UBIQUITIN-PROTEIN LIGASE UBR4"/>
    <property type="match status" value="1"/>
</dbReference>
<evidence type="ECO:0000256" key="1">
    <source>
        <dbReference type="ARBA" id="ARBA00022723"/>
    </source>
</evidence>
<dbReference type="SMART" id="SM00396">
    <property type="entry name" value="ZnF_UBR1"/>
    <property type="match status" value="2"/>
</dbReference>
<dbReference type="InterPro" id="IPR045189">
    <property type="entry name" value="UBR4-like"/>
</dbReference>
<proteinExistence type="predicted"/>
<organism evidence="6 7">
    <name type="scientific">Tritrichomonas foetus</name>
    <dbReference type="NCBI Taxonomy" id="1144522"/>
    <lineage>
        <taxon>Eukaryota</taxon>
        <taxon>Metamonada</taxon>
        <taxon>Parabasalia</taxon>
        <taxon>Tritrichomonadida</taxon>
        <taxon>Tritrichomonadidae</taxon>
        <taxon>Tritrichomonas</taxon>
    </lineage>
</organism>
<dbReference type="InterPro" id="IPR003126">
    <property type="entry name" value="Znf_UBR"/>
</dbReference>
<feature type="zinc finger region" description="UBR-type" evidence="4">
    <location>
        <begin position="199"/>
        <end position="267"/>
    </location>
</feature>
<sequence length="305" mass="33806">MSLPQEIHAQLPCQCTRHFTGEKPTIQRYCFCLTCDLSPDSNKCMCEACAYACHSDHKFCYGGTGPVVCACENCKCRDKAVSEVPFDDETAPTLPGDQPYRCTIGFTKDEFYLQHNYRCMTCKQAVGDGVCAVCARVCHAGHRLQDNGITPFYCDCGSGSIKGIKCRCNSSNPNEVFNPATVKVDDQNKAVCLPFTVPYKCTKTYGEGTEYVQHAFGCETCGVNEDQAFCEVCAQKCHSGHKLKDFKLLQFCCHCEKTDCKCDTEELLVPSLCADEGINQYNCGCELEAGEDDEEEDCHCDDDDE</sequence>
<dbReference type="RefSeq" id="XP_068363270.1">
    <property type="nucleotide sequence ID" value="XM_068501532.1"/>
</dbReference>
<feature type="domain" description="UBR-type" evidence="5">
    <location>
        <begin position="199"/>
        <end position="267"/>
    </location>
</feature>
<evidence type="ECO:0000259" key="5">
    <source>
        <dbReference type="PROSITE" id="PS51157"/>
    </source>
</evidence>
<comment type="caution">
    <text evidence="6">The sequence shown here is derived from an EMBL/GenBank/DDBJ whole genome shotgun (WGS) entry which is preliminary data.</text>
</comment>
<keyword evidence="1" id="KW-0479">Metal-binding</keyword>
<feature type="domain" description="UBR-type" evidence="5">
    <location>
        <begin position="100"/>
        <end position="171"/>
    </location>
</feature>
<dbReference type="PANTHER" id="PTHR21725">
    <property type="entry name" value="E3 UBIQUITIN-PROTEIN LIGASE UBR4"/>
    <property type="match status" value="1"/>
</dbReference>
<dbReference type="GeneID" id="94836236"/>
<dbReference type="VEuPathDB" id="TrichDB:TRFO_20674"/>
<protein>
    <recommendedName>
        <fullName evidence="5">UBR-type domain-containing protein</fullName>
    </recommendedName>
</protein>